<name>A0ABT3LAZ1_9CYAN</name>
<gene>
    <name evidence="1" type="ORF">K4A83_20725</name>
</gene>
<evidence type="ECO:0000313" key="1">
    <source>
        <dbReference type="EMBL" id="MCW6038678.1"/>
    </source>
</evidence>
<accession>A0ABT3LAZ1</accession>
<evidence type="ECO:0008006" key="3">
    <source>
        <dbReference type="Google" id="ProtNLM"/>
    </source>
</evidence>
<keyword evidence="2" id="KW-1185">Reference proteome</keyword>
<protein>
    <recommendedName>
        <fullName evidence="3">Isochorismate synthase</fullName>
    </recommendedName>
</protein>
<evidence type="ECO:0000313" key="2">
    <source>
        <dbReference type="Proteomes" id="UP001526426"/>
    </source>
</evidence>
<sequence length="50" mass="5552">MKLSQRLNQLNTYFSEAVARIFGPSDDSYPTIGVQPFSGDLPSKSAHSHR</sequence>
<reference evidence="1 2" key="1">
    <citation type="submission" date="2021-08" db="EMBL/GenBank/DDBJ databases">
        <title>Draft genome sequence of Spirulina subsalsa with high tolerance to salinity and hype-accumulation of phycocyanin.</title>
        <authorList>
            <person name="Pei H."/>
            <person name="Jiang L."/>
        </authorList>
    </citation>
    <scope>NUCLEOTIDE SEQUENCE [LARGE SCALE GENOMIC DNA]</scope>
    <source>
        <strain evidence="1 2">FACHB-351</strain>
    </source>
</reference>
<dbReference type="RefSeq" id="WP_017305009.1">
    <property type="nucleotide sequence ID" value="NZ_JAIHOM010000161.1"/>
</dbReference>
<dbReference type="Proteomes" id="UP001526426">
    <property type="component" value="Unassembled WGS sequence"/>
</dbReference>
<comment type="caution">
    <text evidence="1">The sequence shown here is derived from an EMBL/GenBank/DDBJ whole genome shotgun (WGS) entry which is preliminary data.</text>
</comment>
<organism evidence="1 2">
    <name type="scientific">Spirulina subsalsa FACHB-351</name>
    <dbReference type="NCBI Taxonomy" id="234711"/>
    <lineage>
        <taxon>Bacteria</taxon>
        <taxon>Bacillati</taxon>
        <taxon>Cyanobacteriota</taxon>
        <taxon>Cyanophyceae</taxon>
        <taxon>Spirulinales</taxon>
        <taxon>Spirulinaceae</taxon>
        <taxon>Spirulina</taxon>
    </lineage>
</organism>
<dbReference type="EMBL" id="JAIHOM010000161">
    <property type="protein sequence ID" value="MCW6038678.1"/>
    <property type="molecule type" value="Genomic_DNA"/>
</dbReference>
<proteinExistence type="predicted"/>